<dbReference type="AlphaFoldDB" id="A0A9Q5I4T8"/>
<gene>
    <name evidence="12" type="ORF">A7U60_g1021</name>
</gene>
<dbReference type="InterPro" id="IPR047857">
    <property type="entry name" value="Snurportin1_C"/>
</dbReference>
<evidence type="ECO:0000256" key="5">
    <source>
        <dbReference type="ARBA" id="ARBA00016034"/>
    </source>
</evidence>
<dbReference type="Proteomes" id="UP000757232">
    <property type="component" value="Unassembled WGS sequence"/>
</dbReference>
<dbReference type="GO" id="GO:0061015">
    <property type="term" value="P:snRNA import into nucleus"/>
    <property type="evidence" value="ECO:0007669"/>
    <property type="project" value="InterPro"/>
</dbReference>
<reference evidence="12" key="1">
    <citation type="submission" date="2016-06" db="EMBL/GenBank/DDBJ databases">
        <title>Draft Genome sequence of the fungus Inonotus baumii.</title>
        <authorList>
            <person name="Zhu H."/>
            <person name="Lin W."/>
        </authorList>
    </citation>
    <scope>NUCLEOTIDE SEQUENCE</scope>
    <source>
        <strain evidence="12">821</strain>
    </source>
</reference>
<evidence type="ECO:0000256" key="10">
    <source>
        <dbReference type="SAM" id="MobiDB-lite"/>
    </source>
</evidence>
<feature type="compositionally biased region" description="Basic residues" evidence="10">
    <location>
        <begin position="109"/>
        <end position="125"/>
    </location>
</feature>
<feature type="compositionally biased region" description="Polar residues" evidence="10">
    <location>
        <begin position="41"/>
        <end position="58"/>
    </location>
</feature>
<dbReference type="GO" id="GO:0005634">
    <property type="term" value="C:nucleus"/>
    <property type="evidence" value="ECO:0007669"/>
    <property type="project" value="UniProtKB-SubCell"/>
</dbReference>
<keyword evidence="9" id="KW-0539">Nucleus</keyword>
<organism evidence="12 13">
    <name type="scientific">Sanghuangporus baumii</name>
    <name type="common">Phellinus baumii</name>
    <dbReference type="NCBI Taxonomy" id="108892"/>
    <lineage>
        <taxon>Eukaryota</taxon>
        <taxon>Fungi</taxon>
        <taxon>Dikarya</taxon>
        <taxon>Basidiomycota</taxon>
        <taxon>Agaricomycotina</taxon>
        <taxon>Agaricomycetes</taxon>
        <taxon>Hymenochaetales</taxon>
        <taxon>Hymenochaetaceae</taxon>
        <taxon>Sanghuangporus</taxon>
    </lineage>
</organism>
<feature type="domain" description="Snurportin-1 m3G cap-binding" evidence="11">
    <location>
        <begin position="160"/>
        <end position="269"/>
    </location>
</feature>
<evidence type="ECO:0000256" key="8">
    <source>
        <dbReference type="ARBA" id="ARBA00022884"/>
    </source>
</evidence>
<keyword evidence="7" id="KW-0963">Cytoplasm</keyword>
<comment type="subcellular location">
    <subcellularLocation>
        <location evidence="3">Cytoplasm</location>
    </subcellularLocation>
    <subcellularLocation>
        <location evidence="2">Nucleus</location>
    </subcellularLocation>
</comment>
<dbReference type="GO" id="GO:0003723">
    <property type="term" value="F:RNA binding"/>
    <property type="evidence" value="ECO:0007669"/>
    <property type="project" value="UniProtKB-KW"/>
</dbReference>
<dbReference type="GO" id="GO:0005737">
    <property type="term" value="C:cytoplasm"/>
    <property type="evidence" value="ECO:0007669"/>
    <property type="project" value="UniProtKB-SubCell"/>
</dbReference>
<comment type="function">
    <text evidence="1">Functions as an U snRNP-specific nuclear import adapter. Involved in the trimethylguanosine (m3G)-cap-dependent nuclear import of U snRNPs. Binds specifically to the terminal m3G-cap U snRNAs.</text>
</comment>
<dbReference type="PANTHER" id="PTHR13403">
    <property type="entry name" value="SNURPORTIN1 RNUT1 PROTEIN RNA, U TRANSPORTER 1"/>
    <property type="match status" value="1"/>
</dbReference>
<comment type="caution">
    <text evidence="12">The sequence shown here is derived from an EMBL/GenBank/DDBJ whole genome shotgun (WGS) entry which is preliminary data.</text>
</comment>
<keyword evidence="6" id="KW-0813">Transport</keyword>
<feature type="region of interest" description="Disordered" evidence="10">
    <location>
        <begin position="404"/>
        <end position="424"/>
    </location>
</feature>
<feature type="compositionally biased region" description="Basic and acidic residues" evidence="10">
    <location>
        <begin position="21"/>
        <end position="35"/>
    </location>
</feature>
<accession>A0A9Q5I4T8</accession>
<evidence type="ECO:0000256" key="4">
    <source>
        <dbReference type="ARBA" id="ARBA00007540"/>
    </source>
</evidence>
<keyword evidence="13" id="KW-1185">Reference proteome</keyword>
<evidence type="ECO:0000313" key="13">
    <source>
        <dbReference type="Proteomes" id="UP000757232"/>
    </source>
</evidence>
<dbReference type="Gene3D" id="3.30.470.30">
    <property type="entry name" value="DNA ligase/mRNA capping enzyme"/>
    <property type="match status" value="1"/>
</dbReference>
<feature type="region of interest" description="Disordered" evidence="10">
    <location>
        <begin position="15"/>
        <end position="125"/>
    </location>
</feature>
<dbReference type="PANTHER" id="PTHR13403:SF6">
    <property type="entry name" value="SNURPORTIN-1"/>
    <property type="match status" value="1"/>
</dbReference>
<keyword evidence="8" id="KW-0694">RNA-binding</keyword>
<sequence>MERYVERRRHFFKIPPVDTRQSQDVRRTQALEEQKRRRAQQVDTSRQLDQFSSLSLGDSDNEDEAPPDKSKQTMGGVAQFASLLQPADAEPPPDSRSSSPLVEEEMGHGKSKKKKKRKRRGKKPGKWANKCMYAELLEMRGDTLWTESLDIGAASIHDGLPDDLETAWVGLAPVPVGKRCLAVTMQSAGLSGVIPNTVLRSRLLGKVILGPFPSPLPPNTILDSILDENWRTNGILHVLDVVRWKSQDVAGCEASFRFWWRDTRLAEVPTWPPPAPHKSSFACANSPSQTSKPRYRFSYPTSLVPVPYISPLPFEVVLNELLRRARQGRVISMSLPVLIDAADSRGEMEIDSSPEQSGLHIRNQLQEVQVPVCSDGLLLYVGEASYESGESPLSVWVPRVAHDDSGAKTEVETGAAQEERTGMSVDVKESPLDTLERSGSSCITCAPPDSKLLSL</sequence>
<evidence type="ECO:0000256" key="6">
    <source>
        <dbReference type="ARBA" id="ARBA00022448"/>
    </source>
</evidence>
<evidence type="ECO:0000313" key="12">
    <source>
        <dbReference type="EMBL" id="OCB91707.1"/>
    </source>
</evidence>
<dbReference type="InterPro" id="IPR017336">
    <property type="entry name" value="Snurportin-1"/>
</dbReference>
<dbReference type="EMBL" id="LNZH02000071">
    <property type="protein sequence ID" value="OCB91707.1"/>
    <property type="molecule type" value="Genomic_DNA"/>
</dbReference>
<evidence type="ECO:0000256" key="1">
    <source>
        <dbReference type="ARBA" id="ARBA00003975"/>
    </source>
</evidence>
<evidence type="ECO:0000256" key="2">
    <source>
        <dbReference type="ARBA" id="ARBA00004123"/>
    </source>
</evidence>
<dbReference type="Pfam" id="PF21974">
    <property type="entry name" value="SPN1_m3Gcap_bd"/>
    <property type="match status" value="1"/>
</dbReference>
<evidence type="ECO:0000256" key="3">
    <source>
        <dbReference type="ARBA" id="ARBA00004496"/>
    </source>
</evidence>
<evidence type="ECO:0000259" key="11">
    <source>
        <dbReference type="Pfam" id="PF21974"/>
    </source>
</evidence>
<comment type="similarity">
    <text evidence="4">Belongs to the snurportin family.</text>
</comment>
<protein>
    <recommendedName>
        <fullName evidence="5">Snurportin-1</fullName>
    </recommendedName>
</protein>
<evidence type="ECO:0000256" key="7">
    <source>
        <dbReference type="ARBA" id="ARBA00022490"/>
    </source>
</evidence>
<dbReference type="OrthoDB" id="10003593at2759"/>
<name>A0A9Q5I4T8_SANBA</name>
<proteinExistence type="inferred from homology"/>
<evidence type="ECO:0000256" key="9">
    <source>
        <dbReference type="ARBA" id="ARBA00023242"/>
    </source>
</evidence>